<dbReference type="Ensembl" id="ENSCRFT00000021478.1">
    <property type="protein sequence ID" value="ENSCRFP00000020781.1"/>
    <property type="gene ID" value="ENSCRFG00000015467.1"/>
</dbReference>
<accession>A0A8C3RFM4</accession>
<reference evidence="2" key="1">
    <citation type="submission" date="2025-08" db="UniProtKB">
        <authorList>
            <consortium name="Ensembl"/>
        </authorList>
    </citation>
    <scope>IDENTIFICATION</scope>
</reference>
<sequence>MLCQGWQHPVNPDSTGAPPAHTCMNGPAPEKAGVLLHVPAMLSTTWLNKLSDLDLCYTLVTGVCLTDQKYSIAFRPNLKNGSNWSITAVAYLEQEVTWLNEQQELKNILKVSSFSNTLRMFSMQFIIPLLGIF</sequence>
<evidence type="ECO:0000313" key="3">
    <source>
        <dbReference type="Proteomes" id="UP000694396"/>
    </source>
</evidence>
<evidence type="ECO:0000313" key="2">
    <source>
        <dbReference type="Ensembl" id="ENSCRFP00000020781.1"/>
    </source>
</evidence>
<dbReference type="AlphaFoldDB" id="A0A8C3RFM4"/>
<evidence type="ECO:0000256" key="1">
    <source>
        <dbReference type="SAM" id="MobiDB-lite"/>
    </source>
</evidence>
<organism evidence="2 3">
    <name type="scientific">Cyanoderma ruficeps</name>
    <name type="common">rufous-capped babbler</name>
    <dbReference type="NCBI Taxonomy" id="181631"/>
    <lineage>
        <taxon>Eukaryota</taxon>
        <taxon>Metazoa</taxon>
        <taxon>Chordata</taxon>
        <taxon>Craniata</taxon>
        <taxon>Vertebrata</taxon>
        <taxon>Euteleostomi</taxon>
        <taxon>Archelosauria</taxon>
        <taxon>Archosauria</taxon>
        <taxon>Dinosauria</taxon>
        <taxon>Saurischia</taxon>
        <taxon>Theropoda</taxon>
        <taxon>Coelurosauria</taxon>
        <taxon>Aves</taxon>
        <taxon>Neognathae</taxon>
        <taxon>Neoaves</taxon>
        <taxon>Telluraves</taxon>
        <taxon>Australaves</taxon>
        <taxon>Passeriformes</taxon>
        <taxon>Sylvioidea</taxon>
        <taxon>Timaliidae</taxon>
        <taxon>Cyanoderma</taxon>
    </lineage>
</organism>
<protein>
    <submittedName>
        <fullName evidence="2">Uncharacterized protein</fullName>
    </submittedName>
</protein>
<reference evidence="2" key="2">
    <citation type="submission" date="2025-09" db="UniProtKB">
        <authorList>
            <consortium name="Ensembl"/>
        </authorList>
    </citation>
    <scope>IDENTIFICATION</scope>
</reference>
<feature type="region of interest" description="Disordered" evidence="1">
    <location>
        <begin position="1"/>
        <end position="20"/>
    </location>
</feature>
<name>A0A8C3RFM4_9PASS</name>
<dbReference type="Proteomes" id="UP000694396">
    <property type="component" value="Unplaced"/>
</dbReference>
<keyword evidence="3" id="KW-1185">Reference proteome</keyword>
<proteinExistence type="predicted"/>